<keyword evidence="11" id="KW-1185">Reference proteome</keyword>
<keyword evidence="6" id="KW-0418">Kinase</keyword>
<evidence type="ECO:0000256" key="8">
    <source>
        <dbReference type="ARBA" id="ARBA00023012"/>
    </source>
</evidence>
<dbReference type="CDD" id="cd00082">
    <property type="entry name" value="HisKA"/>
    <property type="match status" value="1"/>
</dbReference>
<keyword evidence="4" id="KW-0808">Transferase</keyword>
<dbReference type="Gene3D" id="3.30.450.40">
    <property type="match status" value="1"/>
</dbReference>
<evidence type="ECO:0000259" key="9">
    <source>
        <dbReference type="PROSITE" id="PS50109"/>
    </source>
</evidence>
<dbReference type="InterPro" id="IPR005467">
    <property type="entry name" value="His_kinase_dom"/>
</dbReference>
<keyword evidence="5" id="KW-0547">Nucleotide-binding</keyword>
<dbReference type="SMART" id="SM00065">
    <property type="entry name" value="GAF"/>
    <property type="match status" value="1"/>
</dbReference>
<comment type="caution">
    <text evidence="10">The sequence shown here is derived from an EMBL/GenBank/DDBJ whole genome shotgun (WGS) entry which is preliminary data.</text>
</comment>
<evidence type="ECO:0000256" key="7">
    <source>
        <dbReference type="ARBA" id="ARBA00022840"/>
    </source>
</evidence>
<comment type="catalytic activity">
    <reaction evidence="1">
        <text>ATP + protein L-histidine = ADP + protein N-phospho-L-histidine.</text>
        <dbReference type="EC" id="2.7.13.3"/>
    </reaction>
</comment>
<dbReference type="SMART" id="SM00387">
    <property type="entry name" value="HATPase_c"/>
    <property type="match status" value="1"/>
</dbReference>
<protein>
    <recommendedName>
        <fullName evidence="2">histidine kinase</fullName>
        <ecNumber evidence="2">2.7.13.3</ecNumber>
    </recommendedName>
</protein>
<dbReference type="Pfam" id="PF02518">
    <property type="entry name" value="HATPase_c"/>
    <property type="match status" value="1"/>
</dbReference>
<organism evidence="10 11">
    <name type="scientific">Seleniivibrio woodruffii</name>
    <dbReference type="NCBI Taxonomy" id="1078050"/>
    <lineage>
        <taxon>Bacteria</taxon>
        <taxon>Pseudomonadati</taxon>
        <taxon>Deferribacterota</taxon>
        <taxon>Deferribacteres</taxon>
        <taxon>Deferribacterales</taxon>
        <taxon>Geovibrionaceae</taxon>
        <taxon>Seleniivibrio</taxon>
    </lineage>
</organism>
<dbReference type="InterPro" id="IPR003661">
    <property type="entry name" value="HisK_dim/P_dom"/>
</dbReference>
<reference evidence="10 11" key="1">
    <citation type="submission" date="2019-03" db="EMBL/GenBank/DDBJ databases">
        <title>Genomic Encyclopedia of Type Strains, Phase IV (KMG-IV): sequencing the most valuable type-strain genomes for metagenomic binning, comparative biology and taxonomic classification.</title>
        <authorList>
            <person name="Goeker M."/>
        </authorList>
    </citation>
    <scope>NUCLEOTIDE SEQUENCE [LARGE SCALE GENOMIC DNA]</scope>
    <source>
        <strain evidence="10 11">DSM 24984</strain>
    </source>
</reference>
<sequence length="376" mass="42068">MNSMFELHNLLPAIITIAKEYLGVKRISLMLIEDDYLKMYAHAGFEVDQSSVNIRLGEGVAGKVAKTGIEVTANKSDIVKEVLGYQASSFMSVPLKKGDKVLGVLNLTDKEDDFFTEEDVKIARYIASQCALGVDRFNLYSDMRKSENLRVIGMLNSSIAHDIKNLLNIVQSYLELMALEKDIKPEMQEYIDAIHSEVKRIHGLTMDILDFSRQRVSMAIETFPLAELFDEIRKHANIMTRDTAISVEVSVSDDIIMTVDRGKIFRVIFNLVSNAIDALSVSGKVTLSAVKDGEYCVIRVKDTGKGISSDNRKKLFQPFFTSGKAKGTGLGLAIVKMIVEAHCGTIDVDSEEGVFTEFTVRIPYDYESVKELHRQR</sequence>
<dbReference type="InterPro" id="IPR036890">
    <property type="entry name" value="HATPase_C_sf"/>
</dbReference>
<dbReference type="GO" id="GO:0000155">
    <property type="term" value="F:phosphorelay sensor kinase activity"/>
    <property type="evidence" value="ECO:0007669"/>
    <property type="project" value="InterPro"/>
</dbReference>
<dbReference type="SMART" id="SM00388">
    <property type="entry name" value="HisKA"/>
    <property type="match status" value="1"/>
</dbReference>
<dbReference type="InterPro" id="IPR036097">
    <property type="entry name" value="HisK_dim/P_sf"/>
</dbReference>
<keyword evidence="3" id="KW-0597">Phosphoprotein</keyword>
<name>A0A4V2PSB6_9BACT</name>
<keyword evidence="7" id="KW-0067">ATP-binding</keyword>
<dbReference type="Pfam" id="PF13185">
    <property type="entry name" value="GAF_2"/>
    <property type="match status" value="1"/>
</dbReference>
<dbReference type="GO" id="GO:0005524">
    <property type="term" value="F:ATP binding"/>
    <property type="evidence" value="ECO:0007669"/>
    <property type="project" value="UniProtKB-KW"/>
</dbReference>
<dbReference type="InterPro" id="IPR029016">
    <property type="entry name" value="GAF-like_dom_sf"/>
</dbReference>
<dbReference type="EC" id="2.7.13.3" evidence="2"/>
<dbReference type="SUPFAM" id="SSF55781">
    <property type="entry name" value="GAF domain-like"/>
    <property type="match status" value="1"/>
</dbReference>
<dbReference type="PANTHER" id="PTHR43065:SF10">
    <property type="entry name" value="PEROXIDE STRESS-ACTIVATED HISTIDINE KINASE MAK3"/>
    <property type="match status" value="1"/>
</dbReference>
<dbReference type="InterPro" id="IPR004358">
    <property type="entry name" value="Sig_transdc_His_kin-like_C"/>
</dbReference>
<dbReference type="PANTHER" id="PTHR43065">
    <property type="entry name" value="SENSOR HISTIDINE KINASE"/>
    <property type="match status" value="1"/>
</dbReference>
<dbReference type="InterPro" id="IPR003594">
    <property type="entry name" value="HATPase_dom"/>
</dbReference>
<dbReference type="PRINTS" id="PR00344">
    <property type="entry name" value="BCTRLSENSOR"/>
</dbReference>
<dbReference type="SUPFAM" id="SSF55874">
    <property type="entry name" value="ATPase domain of HSP90 chaperone/DNA topoisomerase II/histidine kinase"/>
    <property type="match status" value="1"/>
</dbReference>
<accession>A0A4V2PSB6</accession>
<evidence type="ECO:0000256" key="2">
    <source>
        <dbReference type="ARBA" id="ARBA00012438"/>
    </source>
</evidence>
<evidence type="ECO:0000256" key="4">
    <source>
        <dbReference type="ARBA" id="ARBA00022679"/>
    </source>
</evidence>
<dbReference type="SUPFAM" id="SSF47384">
    <property type="entry name" value="Homodimeric domain of signal transducing histidine kinase"/>
    <property type="match status" value="1"/>
</dbReference>
<dbReference type="Proteomes" id="UP000294614">
    <property type="component" value="Unassembled WGS sequence"/>
</dbReference>
<dbReference type="InterPro" id="IPR003018">
    <property type="entry name" value="GAF"/>
</dbReference>
<dbReference type="PROSITE" id="PS50109">
    <property type="entry name" value="HIS_KIN"/>
    <property type="match status" value="1"/>
</dbReference>
<dbReference type="Pfam" id="PF00512">
    <property type="entry name" value="HisKA"/>
    <property type="match status" value="1"/>
</dbReference>
<evidence type="ECO:0000256" key="5">
    <source>
        <dbReference type="ARBA" id="ARBA00022741"/>
    </source>
</evidence>
<evidence type="ECO:0000313" key="10">
    <source>
        <dbReference type="EMBL" id="TCK61721.1"/>
    </source>
</evidence>
<dbReference type="AlphaFoldDB" id="A0A4V2PSB6"/>
<feature type="domain" description="Histidine kinase" evidence="9">
    <location>
        <begin position="158"/>
        <end position="366"/>
    </location>
</feature>
<evidence type="ECO:0000256" key="3">
    <source>
        <dbReference type="ARBA" id="ARBA00022553"/>
    </source>
</evidence>
<dbReference type="Gene3D" id="1.10.287.130">
    <property type="match status" value="1"/>
</dbReference>
<evidence type="ECO:0000313" key="11">
    <source>
        <dbReference type="Proteomes" id="UP000294614"/>
    </source>
</evidence>
<keyword evidence="8" id="KW-0902">Two-component regulatory system</keyword>
<dbReference type="EMBL" id="SMGG01000003">
    <property type="protein sequence ID" value="TCK61721.1"/>
    <property type="molecule type" value="Genomic_DNA"/>
</dbReference>
<gene>
    <name evidence="10" type="ORF">C8D98_0227</name>
</gene>
<dbReference type="Gene3D" id="3.30.565.10">
    <property type="entry name" value="Histidine kinase-like ATPase, C-terminal domain"/>
    <property type="match status" value="1"/>
</dbReference>
<evidence type="ECO:0000256" key="1">
    <source>
        <dbReference type="ARBA" id="ARBA00000085"/>
    </source>
</evidence>
<proteinExistence type="predicted"/>
<evidence type="ECO:0000256" key="6">
    <source>
        <dbReference type="ARBA" id="ARBA00022777"/>
    </source>
</evidence>